<proteinExistence type="predicted"/>
<comment type="caution">
    <text evidence="2">The sequence shown here is derived from an EMBL/GenBank/DDBJ whole genome shotgun (WGS) entry which is preliminary data.</text>
</comment>
<keyword evidence="3" id="KW-1185">Reference proteome</keyword>
<name>A0A7W5ZWZ4_9SPHN</name>
<evidence type="ECO:0000313" key="3">
    <source>
        <dbReference type="Proteomes" id="UP000562395"/>
    </source>
</evidence>
<dbReference type="RefSeq" id="WP_183612290.1">
    <property type="nucleotide sequence ID" value="NZ_JACICY010000002.1"/>
</dbReference>
<gene>
    <name evidence="2" type="ORF">GGQ88_001300</name>
</gene>
<dbReference type="AlphaFoldDB" id="A0A7W5ZWZ4"/>
<evidence type="ECO:0000256" key="1">
    <source>
        <dbReference type="SAM" id="MobiDB-lite"/>
    </source>
</evidence>
<organism evidence="2 3">
    <name type="scientific">Novosphingobium hassiacum</name>
    <dbReference type="NCBI Taxonomy" id="173676"/>
    <lineage>
        <taxon>Bacteria</taxon>
        <taxon>Pseudomonadati</taxon>
        <taxon>Pseudomonadota</taxon>
        <taxon>Alphaproteobacteria</taxon>
        <taxon>Sphingomonadales</taxon>
        <taxon>Sphingomonadaceae</taxon>
        <taxon>Novosphingobium</taxon>
    </lineage>
</organism>
<feature type="compositionally biased region" description="Low complexity" evidence="1">
    <location>
        <begin position="75"/>
        <end position="84"/>
    </location>
</feature>
<reference evidence="2 3" key="1">
    <citation type="submission" date="2020-08" db="EMBL/GenBank/DDBJ databases">
        <title>Genomic Encyclopedia of Type Strains, Phase IV (KMG-IV): sequencing the most valuable type-strain genomes for metagenomic binning, comparative biology and taxonomic classification.</title>
        <authorList>
            <person name="Goeker M."/>
        </authorList>
    </citation>
    <scope>NUCLEOTIDE SEQUENCE [LARGE SCALE GENOMIC DNA]</scope>
    <source>
        <strain evidence="2 3">DSM 14552</strain>
    </source>
</reference>
<protein>
    <submittedName>
        <fullName evidence="2">Uncharacterized protein</fullName>
    </submittedName>
</protein>
<accession>A0A7W5ZWZ4</accession>
<feature type="region of interest" description="Disordered" evidence="1">
    <location>
        <begin position="1"/>
        <end position="84"/>
    </location>
</feature>
<evidence type="ECO:0000313" key="2">
    <source>
        <dbReference type="EMBL" id="MBB3860039.1"/>
    </source>
</evidence>
<dbReference type="Proteomes" id="UP000562395">
    <property type="component" value="Unassembled WGS sequence"/>
</dbReference>
<dbReference type="EMBL" id="JACICY010000002">
    <property type="protein sequence ID" value="MBB3860039.1"/>
    <property type="molecule type" value="Genomic_DNA"/>
</dbReference>
<sequence>MSEDTQPTQGMGKPQDKGAPDGTNTPRKGGGESAGGAYPNPHTGKAPPKKEWHGGQSETAYHGGGQLGEEEVKPGGNSNSGSKS</sequence>